<evidence type="ECO:0000313" key="3">
    <source>
        <dbReference type="Proteomes" id="UP000593737"/>
    </source>
</evidence>
<feature type="region of interest" description="Disordered" evidence="1">
    <location>
        <begin position="1"/>
        <end position="51"/>
    </location>
</feature>
<accession>A0A7S8FEL2</accession>
<name>A0A7S8FEL2_9BACT</name>
<dbReference type="AlphaFoldDB" id="A0A7S8FEL2"/>
<evidence type="ECO:0008006" key="4">
    <source>
        <dbReference type="Google" id="ProtNLM"/>
    </source>
</evidence>
<evidence type="ECO:0000256" key="1">
    <source>
        <dbReference type="SAM" id="MobiDB-lite"/>
    </source>
</evidence>
<organism evidence="2 3">
    <name type="scientific">Candidatus Nitrospira kreftii</name>
    <dbReference type="NCBI Taxonomy" id="2652173"/>
    <lineage>
        <taxon>Bacteria</taxon>
        <taxon>Pseudomonadati</taxon>
        <taxon>Nitrospirota</taxon>
        <taxon>Nitrospiria</taxon>
        <taxon>Nitrospirales</taxon>
        <taxon>Nitrospiraceae</taxon>
        <taxon>Nitrospira</taxon>
    </lineage>
</organism>
<dbReference type="KEGG" id="nkf:Nkreftii_002182"/>
<sequence length="134" mass="14542">MNRTEALEKTGEQVARKTEDLAQRAGEKSREMADTLGDKAQRASEKARDVAENVGDRIAGASDVIQGKLRETSKEVGEVVSAVSDKVRSSAQYLEESSVQEVVEDVTTLIKRYPIHAVIIGAGIGFLLARGRSR</sequence>
<proteinExistence type="predicted"/>
<protein>
    <recommendedName>
        <fullName evidence="4">DUF883 domain-containing protein</fullName>
    </recommendedName>
</protein>
<evidence type="ECO:0000313" key="2">
    <source>
        <dbReference type="EMBL" id="QPD04408.1"/>
    </source>
</evidence>
<dbReference type="Gene3D" id="1.20.120.20">
    <property type="entry name" value="Apolipoprotein"/>
    <property type="match status" value="1"/>
</dbReference>
<dbReference type="SUPFAM" id="SSF58113">
    <property type="entry name" value="Apolipoprotein A-I"/>
    <property type="match status" value="1"/>
</dbReference>
<dbReference type="EMBL" id="CP047423">
    <property type="protein sequence ID" value="QPD04408.1"/>
    <property type="molecule type" value="Genomic_DNA"/>
</dbReference>
<gene>
    <name evidence="2" type="ORF">Nkreftii_002182</name>
</gene>
<reference evidence="2 3" key="1">
    <citation type="journal article" date="2020" name="ISME J.">
        <title>Enrichment and physiological characterization of a novel comammox Nitrospira indicates ammonium inhibition of complete nitrification.</title>
        <authorList>
            <person name="Sakoula D."/>
            <person name="Koch H."/>
            <person name="Frank J."/>
            <person name="Jetten M.S.M."/>
            <person name="van Kessel M.A.H.J."/>
            <person name="Lucker S."/>
        </authorList>
    </citation>
    <scope>NUCLEOTIDE SEQUENCE [LARGE SCALE GENOMIC DNA]</scope>
    <source>
        <strain evidence="2">Comreactor17</strain>
    </source>
</reference>
<dbReference type="Proteomes" id="UP000593737">
    <property type="component" value="Chromosome"/>
</dbReference>